<organism evidence="2 3">
    <name type="scientific">Sphingomonas longa</name>
    <dbReference type="NCBI Taxonomy" id="2778730"/>
    <lineage>
        <taxon>Bacteria</taxon>
        <taxon>Pseudomonadati</taxon>
        <taxon>Pseudomonadota</taxon>
        <taxon>Alphaproteobacteria</taxon>
        <taxon>Sphingomonadales</taxon>
        <taxon>Sphingomonadaceae</taxon>
        <taxon>Sphingomonas</taxon>
    </lineage>
</organism>
<dbReference type="Proteomes" id="UP000763641">
    <property type="component" value="Unassembled WGS sequence"/>
</dbReference>
<dbReference type="SUPFAM" id="SSF88723">
    <property type="entry name" value="PIN domain-like"/>
    <property type="match status" value="1"/>
</dbReference>
<comment type="caution">
    <text evidence="2">The sequence shown here is derived from an EMBL/GenBank/DDBJ whole genome shotgun (WGS) entry which is preliminary data.</text>
</comment>
<evidence type="ECO:0000259" key="1">
    <source>
        <dbReference type="Pfam" id="PF01850"/>
    </source>
</evidence>
<reference evidence="2 3" key="1">
    <citation type="submission" date="2020-12" db="EMBL/GenBank/DDBJ databases">
        <title>Sphingomonas sp.</title>
        <authorList>
            <person name="Kim M.K."/>
        </authorList>
    </citation>
    <scope>NUCLEOTIDE SEQUENCE [LARGE SCALE GENOMIC DNA]</scope>
    <source>
        <strain evidence="2 3">BT552</strain>
    </source>
</reference>
<evidence type="ECO:0000313" key="3">
    <source>
        <dbReference type="Proteomes" id="UP000763641"/>
    </source>
</evidence>
<dbReference type="InterPro" id="IPR002716">
    <property type="entry name" value="PIN_dom"/>
</dbReference>
<feature type="domain" description="PIN" evidence="1">
    <location>
        <begin position="4"/>
        <end position="86"/>
    </location>
</feature>
<accession>A0ABS2D6Y7</accession>
<gene>
    <name evidence="2" type="ORF">ILT43_09850</name>
</gene>
<name>A0ABS2D6Y7_9SPHN</name>
<proteinExistence type="predicted"/>
<dbReference type="Pfam" id="PF01850">
    <property type="entry name" value="PIN"/>
    <property type="match status" value="1"/>
</dbReference>
<dbReference type="RefSeq" id="WP_204198798.1">
    <property type="nucleotide sequence ID" value="NZ_JAFEMC010000003.1"/>
</dbReference>
<sequence length="98" mass="10844">MARCSAVNFSETLAKMNDRGIDVASCKALLDDLGLVVTPFDEQQAILAASLRLRTRYDDVLLANRICLALALQRNLPLLTADTKWSTLGLAIEIRQIR</sequence>
<dbReference type="EMBL" id="JAFEMC010000003">
    <property type="protein sequence ID" value="MBM6576677.1"/>
    <property type="molecule type" value="Genomic_DNA"/>
</dbReference>
<dbReference type="InterPro" id="IPR029060">
    <property type="entry name" value="PIN-like_dom_sf"/>
</dbReference>
<dbReference type="Gene3D" id="3.40.50.1010">
    <property type="entry name" value="5'-nuclease"/>
    <property type="match status" value="1"/>
</dbReference>
<evidence type="ECO:0000313" key="2">
    <source>
        <dbReference type="EMBL" id="MBM6576677.1"/>
    </source>
</evidence>
<keyword evidence="3" id="KW-1185">Reference proteome</keyword>
<protein>
    <submittedName>
        <fullName evidence="2">PIN domain-containing protein</fullName>
    </submittedName>
</protein>